<accession>A0A1Z4F1T1</accession>
<evidence type="ECO:0000313" key="5">
    <source>
        <dbReference type="Proteomes" id="UP000217954"/>
    </source>
</evidence>
<proteinExistence type="predicted"/>
<dbReference type="OrthoDB" id="4762520at2"/>
<evidence type="ECO:0000313" key="4">
    <source>
        <dbReference type="EMBL" id="BAX99170.1"/>
    </source>
</evidence>
<reference evidence="4 5" key="2">
    <citation type="journal article" date="2017" name="Int. J. Syst. Evol. Microbiol.">
        <title>Mycobacterium stephanolepidis sp. nov., a rapidly growing species related to Mycobacterium chelonae, isolated from marine teleost fish, Stephanolepis cirrhifer.</title>
        <authorList>
            <person name="Fukano H."/>
            <person name="Wada S."/>
            <person name="Kurata O."/>
            <person name="Katayama K."/>
            <person name="Fujiwara N."/>
            <person name="Hoshino Y."/>
        </authorList>
    </citation>
    <scope>NUCLEOTIDE SEQUENCE [LARGE SCALE GENOMIC DNA]</scope>
    <source>
        <strain evidence="4 5">NJB0901</strain>
    </source>
</reference>
<dbReference type="KEGG" id="mste:MSTE_03872"/>
<gene>
    <name evidence="4" type="ORF">MSTE_03872</name>
</gene>
<feature type="region of interest" description="Disordered" evidence="1">
    <location>
        <begin position="214"/>
        <end position="328"/>
    </location>
</feature>
<dbReference type="RefSeq" id="WP_096506108.1">
    <property type="nucleotide sequence ID" value="NZ_AP018165.1"/>
</dbReference>
<evidence type="ECO:0000259" key="3">
    <source>
        <dbReference type="Pfam" id="PF16751"/>
    </source>
</evidence>
<keyword evidence="2" id="KW-0812">Transmembrane</keyword>
<keyword evidence="2" id="KW-0472">Membrane</keyword>
<feature type="compositionally biased region" description="Gly residues" evidence="1">
    <location>
        <begin position="414"/>
        <end position="425"/>
    </location>
</feature>
<keyword evidence="5" id="KW-1185">Reference proteome</keyword>
<evidence type="ECO:0000256" key="2">
    <source>
        <dbReference type="SAM" id="Phobius"/>
    </source>
</evidence>
<keyword evidence="2" id="KW-1133">Transmembrane helix</keyword>
<feature type="compositionally biased region" description="Gly residues" evidence="1">
    <location>
        <begin position="445"/>
        <end position="462"/>
    </location>
</feature>
<organism evidence="4 5">
    <name type="scientific">[Mycobacterium] stephanolepidis</name>
    <dbReference type="NCBI Taxonomy" id="1520670"/>
    <lineage>
        <taxon>Bacteria</taxon>
        <taxon>Bacillati</taxon>
        <taxon>Actinomycetota</taxon>
        <taxon>Actinomycetes</taxon>
        <taxon>Mycobacteriales</taxon>
        <taxon>Mycobacteriaceae</taxon>
        <taxon>Mycobacteroides</taxon>
    </lineage>
</organism>
<feature type="compositionally biased region" description="Low complexity" evidence="1">
    <location>
        <begin position="397"/>
        <end position="413"/>
    </location>
</feature>
<evidence type="ECO:0000256" key="1">
    <source>
        <dbReference type="SAM" id="MobiDB-lite"/>
    </source>
</evidence>
<name>A0A1Z4F1T1_9MYCO</name>
<sequence>MADGRGWFPGGQGWQENEGPEDLAALRRTNRMIDAIAADLPVATSDSDEYAVAMMLAAWREDVGREPMPDKPTLGQARNALRDRGGRSRLLATTVGSAAAVTLLFGGFGAAVYQSHPGDALYGLRTSLFGAGPTVRTDPVVLSAQTELAQVEKLISQGDWEGAQQQLGVAAARVNEVGDAQQKAELASRVQQAEVRIDAKDPVATVPPEMVTETPRIMLSPPVIAATTTSTTSTTSTSTSTSDTTSTSTTPSTSTSETTATTSSPAETTGSSGSTSTSTSGSTSTSVPVTSTPSVSTSTATSTPSIVTETSTAPSTLVTSTSVPGVTTSVPSVTVSTVVPSTAPIVTVPTTPGGVTIVTTPRGAVDTPVITAPTTIQAPSPITRTPDNPVPIFQAPVNNPGSINSPGSGSINGFPGGAGSAGSGADGPSRHAPPMTSVPVAPANPGGGSSSHGSGSGASAGE</sequence>
<feature type="transmembrane region" description="Helical" evidence="2">
    <location>
        <begin position="90"/>
        <end position="113"/>
    </location>
</feature>
<feature type="domain" description="Anti-sigma-D factor RsdA sigma factor binding region" evidence="3">
    <location>
        <begin position="22"/>
        <end position="67"/>
    </location>
</feature>
<dbReference type="Pfam" id="PF16751">
    <property type="entry name" value="RsdA_SigD_bd"/>
    <property type="match status" value="1"/>
</dbReference>
<dbReference type="EMBL" id="AP018165">
    <property type="protein sequence ID" value="BAX99170.1"/>
    <property type="molecule type" value="Genomic_DNA"/>
</dbReference>
<dbReference type="InterPro" id="IPR031928">
    <property type="entry name" value="RsdA_SigD-bd"/>
</dbReference>
<dbReference type="Gene3D" id="6.10.250.1300">
    <property type="match status" value="1"/>
</dbReference>
<protein>
    <recommendedName>
        <fullName evidence="3">Anti-sigma-D factor RsdA sigma factor binding region domain-containing protein</fullName>
    </recommendedName>
</protein>
<feature type="region of interest" description="Disordered" evidence="1">
    <location>
        <begin position="397"/>
        <end position="462"/>
    </location>
</feature>
<dbReference type="Proteomes" id="UP000217954">
    <property type="component" value="Chromosome"/>
</dbReference>
<dbReference type="AlphaFoldDB" id="A0A1Z4F1T1"/>
<reference evidence="5" key="1">
    <citation type="journal article" date="2017" name="Genome Announc.">
        <title>Complete Genome Sequence of Mycobacterium stephanolepidis.</title>
        <authorList>
            <person name="Fukano H."/>
            <person name="Yoshida M."/>
            <person name="Katayama Y."/>
            <person name="Omatsu T."/>
            <person name="Mizutani T."/>
            <person name="Kurata O."/>
            <person name="Wada S."/>
            <person name="Hoshino Y."/>
        </authorList>
    </citation>
    <scope>NUCLEOTIDE SEQUENCE [LARGE SCALE GENOMIC DNA]</scope>
    <source>
        <strain evidence="5">NJB0901</strain>
    </source>
</reference>
<feature type="compositionally biased region" description="Low complexity" evidence="1">
    <location>
        <begin position="220"/>
        <end position="328"/>
    </location>
</feature>